<keyword evidence="3" id="KW-1185">Reference proteome</keyword>
<keyword evidence="1" id="KW-0472">Membrane</keyword>
<protein>
    <submittedName>
        <fullName evidence="2">Uncharacterized protein</fullName>
    </submittedName>
</protein>
<feature type="transmembrane region" description="Helical" evidence="1">
    <location>
        <begin position="105"/>
        <end position="128"/>
    </location>
</feature>
<reference evidence="2" key="1">
    <citation type="submission" date="2023-01" db="EMBL/GenBank/DDBJ databases">
        <authorList>
            <person name="Van Ghelder C."/>
            <person name="Rancurel C."/>
        </authorList>
    </citation>
    <scope>NUCLEOTIDE SEQUENCE</scope>
    <source>
        <strain evidence="2">CNCM I-4278</strain>
    </source>
</reference>
<accession>A0A9W4XPH8</accession>
<dbReference type="Proteomes" id="UP001152607">
    <property type="component" value="Unassembled WGS sequence"/>
</dbReference>
<evidence type="ECO:0000313" key="3">
    <source>
        <dbReference type="Proteomes" id="UP001152607"/>
    </source>
</evidence>
<name>A0A9W4XPH8_9PLEO</name>
<sequence>MRERSSRGMAGEATFAVLSQHSMQLNSLHDVHCVPSQKHCSACCRPSPSAQSTSRILYCLVLASLSRLFSSTRVLSVCGGAILTHSLLLQSSVCGRARELVDKFAVAALCLAPFVSQLVATFFGSHIAHYRFAMRSSLIGSRFPNGKPSAPEHSWSECCQ</sequence>
<dbReference type="EMBL" id="CAOQHR010000001">
    <property type="protein sequence ID" value="CAI6248593.1"/>
    <property type="molecule type" value="Genomic_DNA"/>
</dbReference>
<keyword evidence="1" id="KW-0812">Transmembrane</keyword>
<keyword evidence="1" id="KW-1133">Transmembrane helix</keyword>
<dbReference type="AlphaFoldDB" id="A0A9W4XPH8"/>
<evidence type="ECO:0000256" key="1">
    <source>
        <dbReference type="SAM" id="Phobius"/>
    </source>
</evidence>
<comment type="caution">
    <text evidence="2">The sequence shown here is derived from an EMBL/GenBank/DDBJ whole genome shotgun (WGS) entry which is preliminary data.</text>
</comment>
<evidence type="ECO:0000313" key="2">
    <source>
        <dbReference type="EMBL" id="CAI6248593.1"/>
    </source>
</evidence>
<gene>
    <name evidence="2" type="ORF">PDIGIT_LOCUS875</name>
</gene>
<organism evidence="2 3">
    <name type="scientific">Periconia digitata</name>
    <dbReference type="NCBI Taxonomy" id="1303443"/>
    <lineage>
        <taxon>Eukaryota</taxon>
        <taxon>Fungi</taxon>
        <taxon>Dikarya</taxon>
        <taxon>Ascomycota</taxon>
        <taxon>Pezizomycotina</taxon>
        <taxon>Dothideomycetes</taxon>
        <taxon>Pleosporomycetidae</taxon>
        <taxon>Pleosporales</taxon>
        <taxon>Massarineae</taxon>
        <taxon>Periconiaceae</taxon>
        <taxon>Periconia</taxon>
    </lineage>
</organism>
<proteinExistence type="predicted"/>